<feature type="compositionally biased region" description="Basic and acidic residues" evidence="12">
    <location>
        <begin position="282"/>
        <end position="295"/>
    </location>
</feature>
<dbReference type="InterPro" id="IPR051272">
    <property type="entry name" value="RIO-type_Ser/Thr_kinase"/>
</dbReference>
<evidence type="ECO:0000256" key="7">
    <source>
        <dbReference type="ARBA" id="ARBA00022777"/>
    </source>
</evidence>
<dbReference type="InterPro" id="IPR018935">
    <property type="entry name" value="RIO_kinase_CS"/>
</dbReference>
<organism evidence="14 15">
    <name type="scientific">Pseudomonas fulva (strain 12-X)</name>
    <dbReference type="NCBI Taxonomy" id="743720"/>
    <lineage>
        <taxon>Bacteria</taxon>
        <taxon>Pseudomonadati</taxon>
        <taxon>Pseudomonadota</taxon>
        <taxon>Gammaproteobacteria</taxon>
        <taxon>Pseudomonadales</taxon>
        <taxon>Pseudomonadaceae</taxon>
        <taxon>Pseudomonas</taxon>
    </lineage>
</organism>
<dbReference type="HOGENOM" id="CLU_047558_0_0_6"/>
<keyword evidence="5" id="KW-0479">Metal-binding</keyword>
<evidence type="ECO:0000256" key="5">
    <source>
        <dbReference type="ARBA" id="ARBA00022723"/>
    </source>
</evidence>
<comment type="similarity">
    <text evidence="1">Belongs to the protein kinase superfamily. RIO-type Ser/Thr kinase family.</text>
</comment>
<name>F6AIC8_PSEF1</name>
<dbReference type="KEGG" id="pfv:Psefu_0534"/>
<dbReference type="InterPro" id="IPR018934">
    <property type="entry name" value="RIO_dom"/>
</dbReference>
<dbReference type="PANTHER" id="PTHR45723">
    <property type="entry name" value="SERINE/THREONINE-PROTEIN KINASE RIO1"/>
    <property type="match status" value="1"/>
</dbReference>
<dbReference type="Pfam" id="PF01163">
    <property type="entry name" value="RIO1"/>
    <property type="match status" value="1"/>
</dbReference>
<dbReference type="GO" id="GO:0004674">
    <property type="term" value="F:protein serine/threonine kinase activity"/>
    <property type="evidence" value="ECO:0007669"/>
    <property type="project" value="UniProtKB-KW"/>
</dbReference>
<keyword evidence="15" id="KW-1185">Reference proteome</keyword>
<dbReference type="InterPro" id="IPR000687">
    <property type="entry name" value="RIO_kinase"/>
</dbReference>
<evidence type="ECO:0000256" key="6">
    <source>
        <dbReference type="ARBA" id="ARBA00022741"/>
    </source>
</evidence>
<evidence type="ECO:0000256" key="8">
    <source>
        <dbReference type="ARBA" id="ARBA00022840"/>
    </source>
</evidence>
<keyword evidence="8" id="KW-0067">ATP-binding</keyword>
<dbReference type="Proteomes" id="UP000000686">
    <property type="component" value="Chromosome"/>
</dbReference>
<accession>F6AIC8</accession>
<dbReference type="CDD" id="cd05145">
    <property type="entry name" value="RIO1_like"/>
    <property type="match status" value="1"/>
</dbReference>
<evidence type="ECO:0000256" key="12">
    <source>
        <dbReference type="SAM" id="MobiDB-lite"/>
    </source>
</evidence>
<dbReference type="Gene3D" id="1.10.510.10">
    <property type="entry name" value="Transferase(Phosphotransferase) domain 1"/>
    <property type="match status" value="1"/>
</dbReference>
<evidence type="ECO:0000259" key="13">
    <source>
        <dbReference type="SMART" id="SM00090"/>
    </source>
</evidence>
<dbReference type="InterPro" id="IPR048148">
    <property type="entry name" value="Prot_kin_PA4780"/>
</dbReference>
<evidence type="ECO:0000256" key="3">
    <source>
        <dbReference type="ARBA" id="ARBA00022527"/>
    </source>
</evidence>
<evidence type="ECO:0000256" key="2">
    <source>
        <dbReference type="ARBA" id="ARBA00012513"/>
    </source>
</evidence>
<evidence type="ECO:0000313" key="15">
    <source>
        <dbReference type="Proteomes" id="UP000000686"/>
    </source>
</evidence>
<keyword evidence="7 14" id="KW-0418">Kinase</keyword>
<dbReference type="GO" id="GO:0046872">
    <property type="term" value="F:metal ion binding"/>
    <property type="evidence" value="ECO:0007669"/>
    <property type="project" value="UniProtKB-KW"/>
</dbReference>
<dbReference type="OrthoDB" id="9795258at2"/>
<dbReference type="PROSITE" id="PS01245">
    <property type="entry name" value="RIO1"/>
    <property type="match status" value="1"/>
</dbReference>
<dbReference type="AlphaFoldDB" id="F6AIC8"/>
<evidence type="ECO:0000313" key="14">
    <source>
        <dbReference type="EMBL" id="AEF20516.1"/>
    </source>
</evidence>
<feature type="domain" description="RIO kinase" evidence="13">
    <location>
        <begin position="2"/>
        <end position="234"/>
    </location>
</feature>
<evidence type="ECO:0000256" key="10">
    <source>
        <dbReference type="ARBA" id="ARBA00047899"/>
    </source>
</evidence>
<dbReference type="InterPro" id="IPR011009">
    <property type="entry name" value="Kinase-like_dom_sf"/>
</dbReference>
<keyword evidence="4" id="KW-0808">Transferase</keyword>
<dbReference type="RefSeq" id="WP_013789658.1">
    <property type="nucleotide sequence ID" value="NC_015556.1"/>
</dbReference>
<feature type="region of interest" description="Disordered" evidence="12">
    <location>
        <begin position="272"/>
        <end position="295"/>
    </location>
</feature>
<protein>
    <recommendedName>
        <fullName evidence="2">non-specific serine/threonine protein kinase</fullName>
        <ecNumber evidence="2">2.7.11.1</ecNumber>
    </recommendedName>
</protein>
<keyword evidence="3" id="KW-0723">Serine/threonine-protein kinase</keyword>
<dbReference type="SMART" id="SM00090">
    <property type="entry name" value="RIO"/>
    <property type="match status" value="1"/>
</dbReference>
<proteinExistence type="inferred from homology"/>
<evidence type="ECO:0000256" key="1">
    <source>
        <dbReference type="ARBA" id="ARBA00009196"/>
    </source>
</evidence>
<evidence type="ECO:0000256" key="11">
    <source>
        <dbReference type="ARBA" id="ARBA00048679"/>
    </source>
</evidence>
<dbReference type="eggNOG" id="COG1718">
    <property type="taxonomic scope" value="Bacteria"/>
</dbReference>
<evidence type="ECO:0000256" key="4">
    <source>
        <dbReference type="ARBA" id="ARBA00022679"/>
    </source>
</evidence>
<dbReference type="GO" id="GO:0005524">
    <property type="term" value="F:ATP binding"/>
    <property type="evidence" value="ECO:0007669"/>
    <property type="project" value="UniProtKB-KW"/>
</dbReference>
<evidence type="ECO:0000256" key="9">
    <source>
        <dbReference type="ARBA" id="ARBA00022842"/>
    </source>
</evidence>
<dbReference type="STRING" id="743720.Psefu_0534"/>
<dbReference type="Gene3D" id="3.30.200.20">
    <property type="entry name" value="Phosphorylase Kinase, domain 1"/>
    <property type="match status" value="1"/>
</dbReference>
<reference evidence="14 15" key="1">
    <citation type="submission" date="2011-04" db="EMBL/GenBank/DDBJ databases">
        <title>Complete sequence of Pseudomonas fulva 12-X.</title>
        <authorList>
            <consortium name="US DOE Joint Genome Institute"/>
            <person name="Lucas S."/>
            <person name="Han J."/>
            <person name="Lapidus A."/>
            <person name="Cheng J.-F."/>
            <person name="Goodwin L."/>
            <person name="Pitluck S."/>
            <person name="Peters L."/>
            <person name="Mikhailova N."/>
            <person name="Pagani I."/>
            <person name="Davenport K."/>
            <person name="Han C."/>
            <person name="Tapia R."/>
            <person name="Land M."/>
            <person name="Hauser L."/>
            <person name="Kyrpides N."/>
            <person name="Ivanova N."/>
            <person name="Pagani I."/>
            <person name="Lcollab F.I."/>
            <person name="Woyke T."/>
        </authorList>
    </citation>
    <scope>NUCLEOTIDE SEQUENCE [LARGE SCALE GENOMIC DNA]</scope>
    <source>
        <strain evidence="15">12-X</strain>
    </source>
</reference>
<comment type="catalytic activity">
    <reaction evidence="11">
        <text>L-seryl-[protein] + ATP = O-phospho-L-seryl-[protein] + ADP + H(+)</text>
        <dbReference type="Rhea" id="RHEA:17989"/>
        <dbReference type="Rhea" id="RHEA-COMP:9863"/>
        <dbReference type="Rhea" id="RHEA-COMP:11604"/>
        <dbReference type="ChEBI" id="CHEBI:15378"/>
        <dbReference type="ChEBI" id="CHEBI:29999"/>
        <dbReference type="ChEBI" id="CHEBI:30616"/>
        <dbReference type="ChEBI" id="CHEBI:83421"/>
        <dbReference type="ChEBI" id="CHEBI:456216"/>
        <dbReference type="EC" id="2.7.11.1"/>
    </reaction>
</comment>
<dbReference type="NCBIfam" id="NF041645">
    <property type="entry name" value="prot_kin_PA4780"/>
    <property type="match status" value="1"/>
</dbReference>
<gene>
    <name evidence="14" type="ordered locus">Psefu_0534</name>
</gene>
<keyword evidence="6" id="KW-0547">Nucleotide-binding</keyword>
<comment type="catalytic activity">
    <reaction evidence="10">
        <text>L-threonyl-[protein] + ATP = O-phospho-L-threonyl-[protein] + ADP + H(+)</text>
        <dbReference type="Rhea" id="RHEA:46608"/>
        <dbReference type="Rhea" id="RHEA-COMP:11060"/>
        <dbReference type="Rhea" id="RHEA-COMP:11605"/>
        <dbReference type="ChEBI" id="CHEBI:15378"/>
        <dbReference type="ChEBI" id="CHEBI:30013"/>
        <dbReference type="ChEBI" id="CHEBI:30616"/>
        <dbReference type="ChEBI" id="CHEBI:61977"/>
        <dbReference type="ChEBI" id="CHEBI:456216"/>
        <dbReference type="EC" id="2.7.11.1"/>
    </reaction>
</comment>
<sequence length="295" mass="33036">MKTPKRIEPLVEDGLVDEVIRPLMSGKEAAVYVVRCGSELRCAKVYKEANKRGFRQAAEYQEGRKVRNSRDARAMAKGSKYGRKNQEDNWQNAEVAALFRLANAGVRVPKPYDFLDGVLLMELVTDGEGDVAPRLNDVDLHPEDAREFHAFMIEEIVKMLCAGLVHGDLSEFNVLLGPDGPVIIDLPQAVDAAGNNHAFKMLERDVGNMAAYFGQFAPELKYSKYAKEMWALYEEGKLTPQSVLTGEFKDPEDEADVDAVMREIKAALADEARRQAALNAEDEPKDREPPPPWER</sequence>
<dbReference type="EMBL" id="CP002727">
    <property type="protein sequence ID" value="AEF20516.1"/>
    <property type="molecule type" value="Genomic_DNA"/>
</dbReference>
<dbReference type="SUPFAM" id="SSF56112">
    <property type="entry name" value="Protein kinase-like (PK-like)"/>
    <property type="match status" value="1"/>
</dbReference>
<keyword evidence="9" id="KW-0460">Magnesium</keyword>
<dbReference type="EC" id="2.7.11.1" evidence="2"/>